<dbReference type="EMBL" id="CP033920">
    <property type="protein sequence ID" value="AZA49771.1"/>
    <property type="molecule type" value="Genomic_DNA"/>
</dbReference>
<dbReference type="SUPFAM" id="SSF47413">
    <property type="entry name" value="lambda repressor-like DNA-binding domains"/>
    <property type="match status" value="1"/>
</dbReference>
<sequence length="69" mass="7876">MEKRKYNRIKAVLADKDVDQKALSAYLGTGETSVSRWCNNKAQPSIDVFFKIAEFLHVSVCDLLVEEKK</sequence>
<keyword evidence="5" id="KW-1185">Reference proteome</keyword>
<dbReference type="Pfam" id="PF01381">
    <property type="entry name" value="HTH_3"/>
    <property type="match status" value="1"/>
</dbReference>
<dbReference type="RefSeq" id="WP_123880239.1">
    <property type="nucleotide sequence ID" value="NZ_CP033920.1"/>
</dbReference>
<protein>
    <submittedName>
        <fullName evidence="3">Predicted transcriptional regulator</fullName>
    </submittedName>
    <submittedName>
        <fullName evidence="2">XRE family transcriptional regulator</fullName>
    </submittedName>
</protein>
<reference evidence="3 4" key="1">
    <citation type="submission" date="2018-06" db="EMBL/GenBank/DDBJ databases">
        <authorList>
            <consortium name="Pathogen Informatics"/>
            <person name="Doyle S."/>
        </authorList>
    </citation>
    <scope>NUCLEOTIDE SEQUENCE [LARGE SCALE GENOMIC DNA]</scope>
    <source>
        <strain evidence="3 4">NCTC13533</strain>
    </source>
</reference>
<evidence type="ECO:0000313" key="4">
    <source>
        <dbReference type="Proteomes" id="UP000255224"/>
    </source>
</evidence>
<name>A0A376DVI1_CHRCU</name>
<dbReference type="SMART" id="SM00530">
    <property type="entry name" value="HTH_XRE"/>
    <property type="match status" value="1"/>
</dbReference>
<evidence type="ECO:0000313" key="5">
    <source>
        <dbReference type="Proteomes" id="UP000273270"/>
    </source>
</evidence>
<dbReference type="GO" id="GO:0003677">
    <property type="term" value="F:DNA binding"/>
    <property type="evidence" value="ECO:0007669"/>
    <property type="project" value="InterPro"/>
</dbReference>
<dbReference type="Proteomes" id="UP000255224">
    <property type="component" value="Unassembled WGS sequence"/>
</dbReference>
<dbReference type="InterPro" id="IPR001387">
    <property type="entry name" value="Cro/C1-type_HTH"/>
</dbReference>
<evidence type="ECO:0000259" key="1">
    <source>
        <dbReference type="PROSITE" id="PS50943"/>
    </source>
</evidence>
<accession>A0A376DVI1</accession>
<feature type="domain" description="HTH cro/C1-type" evidence="1">
    <location>
        <begin position="9"/>
        <end position="63"/>
    </location>
</feature>
<evidence type="ECO:0000313" key="2">
    <source>
        <dbReference type="EMBL" id="AZA49771.1"/>
    </source>
</evidence>
<gene>
    <name evidence="2" type="ORF">EG346_16990</name>
    <name evidence="3" type="ORF">NCTC13533_01950</name>
</gene>
<proteinExistence type="predicted"/>
<evidence type="ECO:0000313" key="3">
    <source>
        <dbReference type="EMBL" id="STC95666.1"/>
    </source>
</evidence>
<dbReference type="EMBL" id="UFVQ01000003">
    <property type="protein sequence ID" value="STC95666.1"/>
    <property type="molecule type" value="Genomic_DNA"/>
</dbReference>
<reference evidence="5" key="2">
    <citation type="submission" date="2018-11" db="EMBL/GenBank/DDBJ databases">
        <title>Proposal to divide the Flavobacteriaceae and reorganize its genera based on Amino Acid Identity values calculated from whole genome sequences.</title>
        <authorList>
            <person name="Nicholson A.C."/>
            <person name="Gulvik C.A."/>
            <person name="Whitney A.M."/>
            <person name="Humrighouse B.W."/>
            <person name="Bell M."/>
            <person name="Holmes B."/>
            <person name="Steigerwalt A.G."/>
            <person name="Villarma A."/>
            <person name="Sheth M."/>
            <person name="Batra D."/>
            <person name="Pryor J."/>
            <person name="Bernardet J.-F."/>
            <person name="Hugo C."/>
            <person name="Kampfer P."/>
            <person name="Newman J."/>
            <person name="McQuiston J.R."/>
        </authorList>
    </citation>
    <scope>NUCLEOTIDE SEQUENCE [LARGE SCALE GENOMIC DNA]</scope>
    <source>
        <strain evidence="5">G0188</strain>
    </source>
</reference>
<dbReference type="InterPro" id="IPR010982">
    <property type="entry name" value="Lambda_DNA-bd_dom_sf"/>
</dbReference>
<accession>A0A3G6M2A0</accession>
<dbReference type="CDD" id="cd00093">
    <property type="entry name" value="HTH_XRE"/>
    <property type="match status" value="1"/>
</dbReference>
<reference evidence="2" key="3">
    <citation type="submission" date="2018-11" db="EMBL/GenBank/DDBJ databases">
        <title>Proposal to divide the Flavobacteriaceae and reorganize its genera based on Amino Acid Identity values calculated from whole genome sequences.</title>
        <authorList>
            <person name="Nicholson A.C."/>
            <person name="Gulvik C.A."/>
            <person name="Whitney A.M."/>
            <person name="Humrighouse B.W."/>
            <person name="Bell M."/>
            <person name="Holmes B."/>
            <person name="Steigerwalt A."/>
            <person name="Villarma A."/>
            <person name="Sheth M."/>
            <person name="Batra D."/>
            <person name="Pryor J."/>
            <person name="Bernardet J.-F."/>
            <person name="Hugo C."/>
            <person name="Kampfer P."/>
            <person name="Newman J."/>
            <person name="Mcquiston J.R."/>
        </authorList>
    </citation>
    <scope>NUCLEOTIDE SEQUENCE [LARGE SCALE GENOMIC DNA]</scope>
    <source>
        <strain evidence="2">G0188</strain>
    </source>
</reference>
<dbReference type="PROSITE" id="PS50943">
    <property type="entry name" value="HTH_CROC1"/>
    <property type="match status" value="1"/>
</dbReference>
<dbReference type="OrthoDB" id="7865033at2"/>
<dbReference type="Gene3D" id="1.10.260.40">
    <property type="entry name" value="lambda repressor-like DNA-binding domains"/>
    <property type="match status" value="1"/>
</dbReference>
<dbReference type="AlphaFoldDB" id="A0A376DVI1"/>
<dbReference type="Proteomes" id="UP000273270">
    <property type="component" value="Chromosome"/>
</dbReference>
<dbReference type="KEGG" id="ccau:EG346_16990"/>
<organism evidence="3 4">
    <name type="scientific">Chryseobacterium carnipullorum</name>
    <dbReference type="NCBI Taxonomy" id="1124835"/>
    <lineage>
        <taxon>Bacteria</taxon>
        <taxon>Pseudomonadati</taxon>
        <taxon>Bacteroidota</taxon>
        <taxon>Flavobacteriia</taxon>
        <taxon>Flavobacteriales</taxon>
        <taxon>Weeksellaceae</taxon>
        <taxon>Chryseobacterium group</taxon>
        <taxon>Chryseobacterium</taxon>
    </lineage>
</organism>